<dbReference type="Gene3D" id="3.20.20.370">
    <property type="entry name" value="Glycoside hydrolase/deacetylase"/>
    <property type="match status" value="1"/>
</dbReference>
<dbReference type="AlphaFoldDB" id="A0A8H9MCE6"/>
<evidence type="ECO:0000256" key="2">
    <source>
        <dbReference type="ARBA" id="ARBA00022676"/>
    </source>
</evidence>
<name>A0A8H9MCE6_9PSEU</name>
<evidence type="ECO:0000256" key="3">
    <source>
        <dbReference type="ARBA" id="ARBA00022679"/>
    </source>
</evidence>
<dbReference type="InterPro" id="IPR029044">
    <property type="entry name" value="Nucleotide-diphossugar_trans"/>
</dbReference>
<sequence>MKGRALTGLRRAPRWVLAGIVTVLLACLLAVAGIANADIGNDADADASGSASNVPSSILNGGSIIDATGDSVVSYEIPDKTVVLTFDDGPSSEWTEQILSVLKENGVVGTFFEVGTQVAKYSGIMQDVVDSGSEVGVHTFTHPDLTKVSDERVQLELSESQLALAGAADITSNIVRPPYSATPKALDNQDYAEIQKLGDLGYVTVLTDLDSEDWQTDLSVDQMLANATPENGDGAVILMHDAGGDRSKTVQLLERLIPLLKSEGYTFTTATDAVNLAKANGTATTADQARGSVLVGAIHVSTGFLTALGWGLVGVGALSVGRLGLMLVFARRHKKRRRAFAWGAPVRAPVSVIVPAYNEKECIEDTIRSLQASDHPIEIIVVDDGSTDNTAELAEALGVRVIRQENAGKATALNTGIAAARHDLIVMMDGDTVFEPTTVGRLVQPFADPEVGAVAGNAKIANRRGLLAQWQHIEYVMGFNIDRRVYDQLRCMLTVPGAVGAFRRSALVQVGGVSDATLAEDTDLTIALSRAGWRVVYEERARAWTEAPSKLRQLWMQRYRWCYGTMQSMWKHRRAVFEKGASGRIGRWGLLHLALFQVVLPTMAPLIDILAVYGMFFLNPVYTAAAWLGMLLVQLLGAVYAFRLDGEKLRPLWLLPLQQLVYRQLMYGVLIQSVLTALGGTRLRWQKLRRSGGLGAALPAPGSGAGTKRDFPAVSVTEQDRRNP</sequence>
<feature type="transmembrane region" description="Helical" evidence="5">
    <location>
        <begin position="593"/>
        <end position="618"/>
    </location>
</feature>
<accession>A0A8H9MCE6</accession>
<dbReference type="Gene3D" id="3.90.550.10">
    <property type="entry name" value="Spore Coat Polysaccharide Biosynthesis Protein SpsA, Chain A"/>
    <property type="match status" value="1"/>
</dbReference>
<dbReference type="RefSeq" id="WP_229880899.1">
    <property type="nucleotide sequence ID" value="NZ_BNAV01000005.1"/>
</dbReference>
<keyword evidence="3 7" id="KW-0808">Transferase</keyword>
<evidence type="ECO:0000259" key="6">
    <source>
        <dbReference type="PROSITE" id="PS51677"/>
    </source>
</evidence>
<dbReference type="Pfam" id="PF00535">
    <property type="entry name" value="Glycos_transf_2"/>
    <property type="match status" value="1"/>
</dbReference>
<reference evidence="7" key="2">
    <citation type="submission" date="2020-09" db="EMBL/GenBank/DDBJ databases">
        <authorList>
            <person name="Sun Q."/>
            <person name="Zhou Y."/>
        </authorList>
    </citation>
    <scope>NUCLEOTIDE SEQUENCE</scope>
    <source>
        <strain evidence="7">CGMCC 4.7679</strain>
    </source>
</reference>
<feature type="transmembrane region" description="Helical" evidence="5">
    <location>
        <begin position="624"/>
        <end position="644"/>
    </location>
</feature>
<dbReference type="GO" id="GO:0016757">
    <property type="term" value="F:glycosyltransferase activity"/>
    <property type="evidence" value="ECO:0007669"/>
    <property type="project" value="UniProtKB-KW"/>
</dbReference>
<evidence type="ECO:0000313" key="7">
    <source>
        <dbReference type="EMBL" id="GHF62327.1"/>
    </source>
</evidence>
<dbReference type="InterPro" id="IPR002509">
    <property type="entry name" value="NODB_dom"/>
</dbReference>
<keyword evidence="5" id="KW-0812">Transmembrane</keyword>
<organism evidence="7 8">
    <name type="scientific">Amycolatopsis bartoniae</name>
    <dbReference type="NCBI Taxonomy" id="941986"/>
    <lineage>
        <taxon>Bacteria</taxon>
        <taxon>Bacillati</taxon>
        <taxon>Actinomycetota</taxon>
        <taxon>Actinomycetes</taxon>
        <taxon>Pseudonocardiales</taxon>
        <taxon>Pseudonocardiaceae</taxon>
        <taxon>Amycolatopsis</taxon>
    </lineage>
</organism>
<dbReference type="GO" id="GO:0005975">
    <property type="term" value="P:carbohydrate metabolic process"/>
    <property type="evidence" value="ECO:0007669"/>
    <property type="project" value="InterPro"/>
</dbReference>
<evidence type="ECO:0000256" key="1">
    <source>
        <dbReference type="ARBA" id="ARBA00006739"/>
    </source>
</evidence>
<keyword evidence="2" id="KW-0328">Glycosyltransferase</keyword>
<dbReference type="PANTHER" id="PTHR43630">
    <property type="entry name" value="POLY-BETA-1,6-N-ACETYL-D-GLUCOSAMINE SYNTHASE"/>
    <property type="match status" value="1"/>
</dbReference>
<dbReference type="Pfam" id="PF01522">
    <property type="entry name" value="Polysacc_deac_1"/>
    <property type="match status" value="1"/>
</dbReference>
<dbReference type="Proteomes" id="UP000658656">
    <property type="component" value="Unassembled WGS sequence"/>
</dbReference>
<keyword evidence="5" id="KW-0472">Membrane</keyword>
<feature type="domain" description="NodB homology" evidence="6">
    <location>
        <begin position="80"/>
        <end position="268"/>
    </location>
</feature>
<dbReference type="EMBL" id="BNAV01000005">
    <property type="protein sequence ID" value="GHF62327.1"/>
    <property type="molecule type" value="Genomic_DNA"/>
</dbReference>
<dbReference type="SUPFAM" id="SSF88713">
    <property type="entry name" value="Glycoside hydrolase/deacetylase"/>
    <property type="match status" value="1"/>
</dbReference>
<dbReference type="CDD" id="cd06423">
    <property type="entry name" value="CESA_like"/>
    <property type="match status" value="1"/>
</dbReference>
<evidence type="ECO:0000256" key="4">
    <source>
        <dbReference type="SAM" id="MobiDB-lite"/>
    </source>
</evidence>
<protein>
    <submittedName>
        <fullName evidence="7">Bi-functional transferase/deacetylase</fullName>
    </submittedName>
</protein>
<dbReference type="GO" id="GO:0016810">
    <property type="term" value="F:hydrolase activity, acting on carbon-nitrogen (but not peptide) bonds"/>
    <property type="evidence" value="ECO:0007669"/>
    <property type="project" value="InterPro"/>
</dbReference>
<keyword evidence="8" id="KW-1185">Reference proteome</keyword>
<dbReference type="SUPFAM" id="SSF53448">
    <property type="entry name" value="Nucleotide-diphospho-sugar transferases"/>
    <property type="match status" value="1"/>
</dbReference>
<dbReference type="PROSITE" id="PS51257">
    <property type="entry name" value="PROKAR_LIPOPROTEIN"/>
    <property type="match status" value="1"/>
</dbReference>
<dbReference type="InterPro" id="IPR011330">
    <property type="entry name" value="Glyco_hydro/deAcase_b/a-brl"/>
</dbReference>
<gene>
    <name evidence="7" type="ORF">GCM10017566_39820</name>
</gene>
<evidence type="ECO:0000313" key="8">
    <source>
        <dbReference type="Proteomes" id="UP000658656"/>
    </source>
</evidence>
<dbReference type="PROSITE" id="PS51677">
    <property type="entry name" value="NODB"/>
    <property type="match status" value="1"/>
</dbReference>
<proteinExistence type="inferred from homology"/>
<comment type="similarity">
    <text evidence="1">Belongs to the glycosyltransferase 2 family.</text>
</comment>
<feature type="transmembrane region" description="Helical" evidence="5">
    <location>
        <begin position="307"/>
        <end position="330"/>
    </location>
</feature>
<keyword evidence="5" id="KW-1133">Transmembrane helix</keyword>
<comment type="caution">
    <text evidence="7">The sequence shown here is derived from an EMBL/GenBank/DDBJ whole genome shotgun (WGS) entry which is preliminary data.</text>
</comment>
<dbReference type="PANTHER" id="PTHR43630:SF1">
    <property type="entry name" value="POLY-BETA-1,6-N-ACETYL-D-GLUCOSAMINE SYNTHASE"/>
    <property type="match status" value="1"/>
</dbReference>
<feature type="region of interest" description="Disordered" evidence="4">
    <location>
        <begin position="696"/>
        <end position="724"/>
    </location>
</feature>
<reference evidence="7" key="1">
    <citation type="journal article" date="2014" name="Int. J. Syst. Evol. Microbiol.">
        <title>Complete genome sequence of Corynebacterium casei LMG S-19264T (=DSM 44701T), isolated from a smear-ripened cheese.</title>
        <authorList>
            <consortium name="US DOE Joint Genome Institute (JGI-PGF)"/>
            <person name="Walter F."/>
            <person name="Albersmeier A."/>
            <person name="Kalinowski J."/>
            <person name="Ruckert C."/>
        </authorList>
    </citation>
    <scope>NUCLEOTIDE SEQUENCE</scope>
    <source>
        <strain evidence="7">CGMCC 4.7679</strain>
    </source>
</reference>
<evidence type="ECO:0000256" key="5">
    <source>
        <dbReference type="SAM" id="Phobius"/>
    </source>
</evidence>
<dbReference type="InterPro" id="IPR001173">
    <property type="entry name" value="Glyco_trans_2-like"/>
</dbReference>